<dbReference type="HOGENOM" id="CLU_016021_0_0_1"/>
<keyword evidence="3" id="KW-1185">Reference proteome</keyword>
<sequence length="875" mass="99143">MIRHLQKFQGLDSNNFVVQYIDFVPCFEWDSYSKKSYGILSCHVAATVPGKLPGHGSHVQSGPYLFTCGCVRGVGYHNHNPPRVLPAWLTSSTILVPTVLIAKDYFPPTIQPLCYIMSELCQPRLPDNAPPEPPPVRCIHKRLQTLDHEDESDEINGAVFQYPPLCEELLINQAHLTQTMESLARSPLLRRDGHWSIDCTSFESADNHSMHQAWADLLDVIMRAAFRSDRFRPGPQPIVPLRGARVLCDHSSGDMDTFPDVAQGHRDTHGRYHWATLEFFAQCKAKPDQLGKALMQIARYSRAMLIHQVYRRFVYSLALCGTEATFVRVGRSGITHSTPIDVKADPEQFIRAAASVFGLDDGQFGYDTRFYYWPPLAIEDDGRKRQLRVKTGNWRWIVMELLCQRMCLVGRATVVMLLCRVGNPKHRAVLKSIWRYESQPDEGDTLRKLEGSPGICRCHWNEYLNDTKVKDRSLLVPSRYQPMFVDMPEEDRQQMLAAAGSIDCKSGWDCKGKVRYKKAQLKLLRVPEDRVHSLILMEEGTKLRRIKRFRHLMVVLRDALVEHGVGYASMAISGQVHRDISEGNILCQAPGSEDWWGDGMPASTDLDGNDIVEEIPSDSERGECCLSRVTDGVVRANTLQEYIEGRYPSGKSIGRLYDMEFSVSEDMLETDVQNNGTVAFMSSQLLSEESVQHTFMHDLESFLWVLVWLVAVRARENNQHNANWLREKLCSPDVSFKKLFIVDMETSSEQMAGVIDAADTEWEHSWTVIKCFAQFLSNNLYAPRHNGSSNLPRPSPLLESNKTSREEKWGLIRTLIGIFDDSGHGQACYQPDRRGANIPSENILLRLPSGNPSEIDSGWKAYNAPLLDDGKGDIQ</sequence>
<proteinExistence type="predicted"/>
<name>L8WNP3_THACA</name>
<dbReference type="InterPro" id="IPR040976">
    <property type="entry name" value="Pkinase_fungal"/>
</dbReference>
<organism evidence="2 3">
    <name type="scientific">Thanatephorus cucumeris (strain AG1-IA)</name>
    <name type="common">Rice sheath blight fungus</name>
    <name type="synonym">Rhizoctonia solani</name>
    <dbReference type="NCBI Taxonomy" id="983506"/>
    <lineage>
        <taxon>Eukaryota</taxon>
        <taxon>Fungi</taxon>
        <taxon>Dikarya</taxon>
        <taxon>Basidiomycota</taxon>
        <taxon>Agaricomycotina</taxon>
        <taxon>Agaricomycetes</taxon>
        <taxon>Cantharellales</taxon>
        <taxon>Ceratobasidiaceae</taxon>
        <taxon>Rhizoctonia</taxon>
        <taxon>Rhizoctonia solani AG-1</taxon>
    </lineage>
</organism>
<accession>L8WNP3</accession>
<feature type="domain" description="Fungal-type protein kinase" evidence="1">
    <location>
        <begin position="267"/>
        <end position="710"/>
    </location>
</feature>
<dbReference type="STRING" id="983506.L8WNP3"/>
<gene>
    <name evidence="2" type="ORF">AG1IA_07594</name>
</gene>
<evidence type="ECO:0000259" key="1">
    <source>
        <dbReference type="Pfam" id="PF17667"/>
    </source>
</evidence>
<dbReference type="Pfam" id="PF17667">
    <property type="entry name" value="Pkinase_fungal"/>
    <property type="match status" value="1"/>
</dbReference>
<dbReference type="OrthoDB" id="312874at2759"/>
<dbReference type="AlphaFoldDB" id="L8WNP3"/>
<reference evidence="2 3" key="1">
    <citation type="journal article" date="2013" name="Nat. Commun.">
        <title>The evolution and pathogenic mechanisms of the rice sheath blight pathogen.</title>
        <authorList>
            <person name="Zheng A."/>
            <person name="Lin R."/>
            <person name="Xu L."/>
            <person name="Qin P."/>
            <person name="Tang C."/>
            <person name="Ai P."/>
            <person name="Zhang D."/>
            <person name="Liu Y."/>
            <person name="Sun Z."/>
            <person name="Feng H."/>
            <person name="Wang Y."/>
            <person name="Chen Y."/>
            <person name="Liang X."/>
            <person name="Fu R."/>
            <person name="Li Q."/>
            <person name="Zhang J."/>
            <person name="Yu X."/>
            <person name="Xie Z."/>
            <person name="Ding L."/>
            <person name="Guan P."/>
            <person name="Tang J."/>
            <person name="Liang Y."/>
            <person name="Wang S."/>
            <person name="Deng Q."/>
            <person name="Li S."/>
            <person name="Zhu J."/>
            <person name="Wang L."/>
            <person name="Liu H."/>
            <person name="Li P."/>
        </authorList>
    </citation>
    <scope>NUCLEOTIDE SEQUENCE [LARGE SCALE GENOMIC DNA]</scope>
    <source>
        <strain evidence="3">AG-1 IA</strain>
    </source>
</reference>
<dbReference type="OMA" id="HEDSERF"/>
<protein>
    <recommendedName>
        <fullName evidence="1">Fungal-type protein kinase domain-containing protein</fullName>
    </recommendedName>
</protein>
<comment type="caution">
    <text evidence="2">The sequence shown here is derived from an EMBL/GenBank/DDBJ whole genome shotgun (WGS) entry which is preliminary data.</text>
</comment>
<evidence type="ECO:0000313" key="2">
    <source>
        <dbReference type="EMBL" id="ELU38378.1"/>
    </source>
</evidence>
<evidence type="ECO:0000313" key="3">
    <source>
        <dbReference type="Proteomes" id="UP000011668"/>
    </source>
</evidence>
<dbReference type="EMBL" id="AFRT01002187">
    <property type="protein sequence ID" value="ELU38378.1"/>
    <property type="molecule type" value="Genomic_DNA"/>
</dbReference>
<dbReference type="Proteomes" id="UP000011668">
    <property type="component" value="Unassembled WGS sequence"/>
</dbReference>
<dbReference type="PANTHER" id="PTHR38248:SF2">
    <property type="entry name" value="FUNK1 11"/>
    <property type="match status" value="1"/>
</dbReference>
<dbReference type="PANTHER" id="PTHR38248">
    <property type="entry name" value="FUNK1 6"/>
    <property type="match status" value="1"/>
</dbReference>